<feature type="transmembrane region" description="Helical" evidence="2">
    <location>
        <begin position="54"/>
        <end position="76"/>
    </location>
</feature>
<name>A0A5R9BL67_9MICC</name>
<accession>A0A5R9BL67</accession>
<keyword evidence="4" id="KW-1185">Reference proteome</keyword>
<feature type="transmembrane region" description="Helical" evidence="2">
    <location>
        <begin position="24"/>
        <end position="48"/>
    </location>
</feature>
<evidence type="ECO:0000313" key="3">
    <source>
        <dbReference type="EMBL" id="TLQ01468.1"/>
    </source>
</evidence>
<dbReference type="InterPro" id="IPR025327">
    <property type="entry name" value="DUF4233"/>
</dbReference>
<dbReference type="RefSeq" id="WP_138251547.1">
    <property type="nucleotide sequence ID" value="NZ_VAVZ01000001.1"/>
</dbReference>
<feature type="region of interest" description="Disordered" evidence="1">
    <location>
        <begin position="148"/>
        <end position="168"/>
    </location>
</feature>
<dbReference type="AlphaFoldDB" id="A0A5R9BL67"/>
<feature type="transmembrane region" description="Helical" evidence="2">
    <location>
        <begin position="83"/>
        <end position="102"/>
    </location>
</feature>
<feature type="transmembrane region" description="Helical" evidence="2">
    <location>
        <begin position="108"/>
        <end position="127"/>
    </location>
</feature>
<gene>
    <name evidence="3" type="ORF">FEF26_00350</name>
</gene>
<evidence type="ECO:0000256" key="1">
    <source>
        <dbReference type="SAM" id="MobiDB-lite"/>
    </source>
</evidence>
<reference evidence="3 4" key="1">
    <citation type="submission" date="2019-05" db="EMBL/GenBank/DDBJ databases">
        <title>Nesterenkonia sp. GY074 isolated from the Southern Atlantic Ocean.</title>
        <authorList>
            <person name="Zhang G."/>
        </authorList>
    </citation>
    <scope>NUCLEOTIDE SEQUENCE [LARGE SCALE GENOMIC DNA]</scope>
    <source>
        <strain evidence="3 4">GY074</strain>
    </source>
</reference>
<keyword evidence="2" id="KW-1133">Transmembrane helix</keyword>
<evidence type="ECO:0000313" key="4">
    <source>
        <dbReference type="Proteomes" id="UP000310458"/>
    </source>
</evidence>
<keyword evidence="2" id="KW-0472">Membrane</keyword>
<sequence>MAWQTRAQREWEPGQVRPPRSVKALFASTVLCLEAALMFFFGLAAWGLNQNEWYAWWIFAGACVVAILCVALCAVLHRPFGYPAGWVMQVIMVASFVGVAAITSEGLIVPLALLPGLAFTACWWYAVSRGAQVDVEKMERWKAEEELAAQVEADEPGAGADDNEEKSS</sequence>
<proteinExistence type="predicted"/>
<dbReference type="Pfam" id="PF14017">
    <property type="entry name" value="DUF4233"/>
    <property type="match status" value="1"/>
</dbReference>
<organism evidence="3 4">
    <name type="scientific">Nesterenkonia salmonea</name>
    <dbReference type="NCBI Taxonomy" id="1804987"/>
    <lineage>
        <taxon>Bacteria</taxon>
        <taxon>Bacillati</taxon>
        <taxon>Actinomycetota</taxon>
        <taxon>Actinomycetes</taxon>
        <taxon>Micrococcales</taxon>
        <taxon>Micrococcaceae</taxon>
        <taxon>Nesterenkonia</taxon>
    </lineage>
</organism>
<dbReference type="EMBL" id="VAVZ01000001">
    <property type="protein sequence ID" value="TLQ01468.1"/>
    <property type="molecule type" value="Genomic_DNA"/>
</dbReference>
<evidence type="ECO:0000256" key="2">
    <source>
        <dbReference type="SAM" id="Phobius"/>
    </source>
</evidence>
<comment type="caution">
    <text evidence="3">The sequence shown here is derived from an EMBL/GenBank/DDBJ whole genome shotgun (WGS) entry which is preliminary data.</text>
</comment>
<protein>
    <submittedName>
        <fullName evidence="3">DUF4233 domain-containing protein</fullName>
    </submittedName>
</protein>
<keyword evidence="2" id="KW-0812">Transmembrane</keyword>
<dbReference type="OrthoDB" id="3267755at2"/>
<dbReference type="Proteomes" id="UP000310458">
    <property type="component" value="Unassembled WGS sequence"/>
</dbReference>